<gene>
    <name evidence="2" type="ORF">A4Z71_04040</name>
</gene>
<dbReference type="InterPro" id="IPR012925">
    <property type="entry name" value="TipAS_dom"/>
</dbReference>
<protein>
    <submittedName>
        <fullName evidence="2">TipAS antibiotic-recognition domain-containing protein</fullName>
    </submittedName>
</protein>
<dbReference type="InterPro" id="IPR036244">
    <property type="entry name" value="TipA-like_antibiotic-bd"/>
</dbReference>
<evidence type="ECO:0000313" key="3">
    <source>
        <dbReference type="Proteomes" id="UP000243784"/>
    </source>
</evidence>
<dbReference type="OrthoDB" id="9809391at2"/>
<dbReference type="SUPFAM" id="SSF89082">
    <property type="entry name" value="Antibiotic binding domain of TipA-like multidrug resistance regulators"/>
    <property type="match status" value="1"/>
</dbReference>
<keyword evidence="3" id="KW-1185">Reference proteome</keyword>
<evidence type="ECO:0000259" key="1">
    <source>
        <dbReference type="Pfam" id="PF07739"/>
    </source>
</evidence>
<dbReference type="STRING" id="535712.A4Z71_04040"/>
<organism evidence="2 3">
    <name type="scientific">Candidatus Rhodoluna planktonica</name>
    <dbReference type="NCBI Taxonomy" id="535712"/>
    <lineage>
        <taxon>Bacteria</taxon>
        <taxon>Bacillati</taxon>
        <taxon>Actinomycetota</taxon>
        <taxon>Actinomycetes</taxon>
        <taxon>Micrococcales</taxon>
        <taxon>Microbacteriaceae</taxon>
        <taxon>Luna cluster</taxon>
        <taxon>Luna-1 subcluster</taxon>
        <taxon>Rhodoluna</taxon>
    </lineage>
</organism>
<dbReference type="Pfam" id="PF07739">
    <property type="entry name" value="TipAS"/>
    <property type="match status" value="1"/>
</dbReference>
<feature type="domain" description="TipAS antibiotic-recognition" evidence="1">
    <location>
        <begin position="15"/>
        <end position="109"/>
    </location>
</feature>
<evidence type="ECO:0000313" key="2">
    <source>
        <dbReference type="EMBL" id="AOY56148.1"/>
    </source>
</evidence>
<dbReference type="EMBL" id="CP015208">
    <property type="protein sequence ID" value="AOY56148.1"/>
    <property type="molecule type" value="Genomic_DNA"/>
</dbReference>
<dbReference type="RefSeq" id="WP_070954658.1">
    <property type="nucleotide sequence ID" value="NZ_CP015208.1"/>
</dbReference>
<sequence length="114" mass="13249">MRDSDLTGNHSSYYQNNYTKAENQRFTEQFGALTNEFKLQMLAGSEPSDPDVQQLVAQHYEFCLQFWKPNRETYISLATSYLLPSPYRDSYESVASGLAKFHYDAIVHWANHNL</sequence>
<name>A0A1D9DZA4_9MICO</name>
<dbReference type="KEGG" id="rpla:A4Z71_04040"/>
<accession>A0A1D9DZA4</accession>
<dbReference type="Gene3D" id="1.10.490.50">
    <property type="entry name" value="Antibiotic binding domain of TipA-like multidrug resistance regulators"/>
    <property type="match status" value="1"/>
</dbReference>
<dbReference type="AlphaFoldDB" id="A0A1D9DZA4"/>
<dbReference type="Proteomes" id="UP000243784">
    <property type="component" value="Chromosome"/>
</dbReference>
<reference evidence="2 3" key="1">
    <citation type="journal article" date="2016" name="Biochim. Biophys. Acta">
        <title>Photochemical characterization of actinorhodopsin and its functional existence in the natural host.</title>
        <authorList>
            <person name="Nakamura S."/>
            <person name="Kikukawa T."/>
            <person name="Tamogami J."/>
            <person name="Kamiya M."/>
            <person name="Aizawa T."/>
            <person name="Hahn M.W."/>
            <person name="Ihara K."/>
            <person name="Kamo N."/>
            <person name="Demura M."/>
        </authorList>
    </citation>
    <scope>NUCLEOTIDE SEQUENCE [LARGE SCALE GENOMIC DNA]</scope>
    <source>
        <strain evidence="2 3">MWH-Dar1</strain>
    </source>
</reference>
<proteinExistence type="predicted"/>